<dbReference type="InterPro" id="IPR019787">
    <property type="entry name" value="Znf_PHD-finger"/>
</dbReference>
<keyword evidence="2 4" id="KW-0863">Zinc-finger</keyword>
<evidence type="ECO:0000256" key="3">
    <source>
        <dbReference type="ARBA" id="ARBA00022833"/>
    </source>
</evidence>
<evidence type="ECO:0000256" key="4">
    <source>
        <dbReference type="PROSITE-ProRule" id="PRU00146"/>
    </source>
</evidence>
<dbReference type="PANTHER" id="PTHR46452:SF1">
    <property type="entry name" value="TRANSCRIPTION INITIATION FACTOR TFIID SUBUNIT 3"/>
    <property type="match status" value="1"/>
</dbReference>
<evidence type="ECO:0000259" key="5">
    <source>
        <dbReference type="PROSITE" id="PS50016"/>
    </source>
</evidence>
<sequence length="201" mass="22222">MPFLRMRVGGGTKSMSEYSRKGLLSKLAYSLAPQDLHPRTKEAAGPSSAHMTGILPYPRVAAQAYSKMRVDDPIQSTSFPIAWGPKPEPTPVITTASRNILDPQPGPSSSLGRGRHNRRINDATMDYSGNQIWICPACGGHDDGSPMIGCDDCDAWYHWVCVGIQVPPDENEDWYCRVCIVKKQGTIIDNKKKKSHKKLNK</sequence>
<dbReference type="EMBL" id="OE005124">
    <property type="protein sequence ID" value="CAD7461700.1"/>
    <property type="molecule type" value="Genomic_DNA"/>
</dbReference>
<organism evidence="6">
    <name type="scientific">Timema tahoe</name>
    <dbReference type="NCBI Taxonomy" id="61484"/>
    <lineage>
        <taxon>Eukaryota</taxon>
        <taxon>Metazoa</taxon>
        <taxon>Ecdysozoa</taxon>
        <taxon>Arthropoda</taxon>
        <taxon>Hexapoda</taxon>
        <taxon>Insecta</taxon>
        <taxon>Pterygota</taxon>
        <taxon>Neoptera</taxon>
        <taxon>Polyneoptera</taxon>
        <taxon>Phasmatodea</taxon>
        <taxon>Timematodea</taxon>
        <taxon>Timematoidea</taxon>
        <taxon>Timematidae</taxon>
        <taxon>Timema</taxon>
    </lineage>
</organism>
<evidence type="ECO:0000256" key="1">
    <source>
        <dbReference type="ARBA" id="ARBA00022723"/>
    </source>
</evidence>
<dbReference type="GO" id="GO:0008270">
    <property type="term" value="F:zinc ion binding"/>
    <property type="evidence" value="ECO:0007669"/>
    <property type="project" value="UniProtKB-KW"/>
</dbReference>
<dbReference type="AlphaFoldDB" id="A0A7R9IP19"/>
<dbReference type="CDD" id="cd15522">
    <property type="entry name" value="PHD_TAF3"/>
    <property type="match status" value="1"/>
</dbReference>
<feature type="domain" description="PHD-type" evidence="5">
    <location>
        <begin position="132"/>
        <end position="182"/>
    </location>
</feature>
<dbReference type="Gene3D" id="3.30.40.10">
    <property type="entry name" value="Zinc/RING finger domain, C3HC4 (zinc finger)"/>
    <property type="match status" value="1"/>
</dbReference>
<dbReference type="SUPFAM" id="SSF57903">
    <property type="entry name" value="FYVE/PHD zinc finger"/>
    <property type="match status" value="1"/>
</dbReference>
<protein>
    <recommendedName>
        <fullName evidence="5">PHD-type domain-containing protein</fullName>
    </recommendedName>
</protein>
<dbReference type="PROSITE" id="PS50016">
    <property type="entry name" value="ZF_PHD_2"/>
    <property type="match status" value="1"/>
</dbReference>
<dbReference type="PANTHER" id="PTHR46452">
    <property type="entry name" value="TRANSCRIPTION INITIATION FACTOR TFIID SUBUNIT 3"/>
    <property type="match status" value="1"/>
</dbReference>
<dbReference type="GO" id="GO:0045944">
    <property type="term" value="P:positive regulation of transcription by RNA polymerase II"/>
    <property type="evidence" value="ECO:0007669"/>
    <property type="project" value="TreeGrafter"/>
</dbReference>
<name>A0A7R9IP19_9NEOP</name>
<evidence type="ECO:0000313" key="6">
    <source>
        <dbReference type="EMBL" id="CAD7461700.1"/>
    </source>
</evidence>
<dbReference type="SMART" id="SM00249">
    <property type="entry name" value="PHD"/>
    <property type="match status" value="1"/>
</dbReference>
<proteinExistence type="predicted"/>
<dbReference type="InterPro" id="IPR011011">
    <property type="entry name" value="Znf_FYVE_PHD"/>
</dbReference>
<dbReference type="InterPro" id="IPR001965">
    <property type="entry name" value="Znf_PHD"/>
</dbReference>
<keyword evidence="1" id="KW-0479">Metal-binding</keyword>
<dbReference type="PROSITE" id="PS01359">
    <property type="entry name" value="ZF_PHD_1"/>
    <property type="match status" value="1"/>
</dbReference>
<dbReference type="GO" id="GO:0005669">
    <property type="term" value="C:transcription factor TFIID complex"/>
    <property type="evidence" value="ECO:0007669"/>
    <property type="project" value="TreeGrafter"/>
</dbReference>
<reference evidence="6" key="1">
    <citation type="submission" date="2020-11" db="EMBL/GenBank/DDBJ databases">
        <authorList>
            <person name="Tran Van P."/>
        </authorList>
    </citation>
    <scope>NUCLEOTIDE SEQUENCE</scope>
</reference>
<keyword evidence="3" id="KW-0862">Zinc</keyword>
<accession>A0A7R9IP19</accession>
<dbReference type="Pfam" id="PF00628">
    <property type="entry name" value="PHD"/>
    <property type="match status" value="1"/>
</dbReference>
<evidence type="ECO:0000256" key="2">
    <source>
        <dbReference type="ARBA" id="ARBA00022771"/>
    </source>
</evidence>
<gene>
    <name evidence="6" type="ORF">TTEB3V08_LOCUS9606</name>
</gene>
<dbReference type="InterPro" id="IPR013083">
    <property type="entry name" value="Znf_RING/FYVE/PHD"/>
</dbReference>
<dbReference type="InterPro" id="IPR019786">
    <property type="entry name" value="Zinc_finger_PHD-type_CS"/>
</dbReference>
<dbReference type="GO" id="GO:0002039">
    <property type="term" value="F:p53 binding"/>
    <property type="evidence" value="ECO:0007669"/>
    <property type="project" value="TreeGrafter"/>
</dbReference>